<dbReference type="EMBL" id="ASGP02000003">
    <property type="protein sequence ID" value="KAH9517054.1"/>
    <property type="molecule type" value="Genomic_DNA"/>
</dbReference>
<reference evidence="2" key="1">
    <citation type="submission" date="2013-05" db="EMBL/GenBank/DDBJ databases">
        <authorList>
            <person name="Yim A.K.Y."/>
            <person name="Chan T.F."/>
            <person name="Ji K.M."/>
            <person name="Liu X.Y."/>
            <person name="Zhou J.W."/>
            <person name="Li R.Q."/>
            <person name="Yang K.Y."/>
            <person name="Li J."/>
            <person name="Li M."/>
            <person name="Law P.T.W."/>
            <person name="Wu Y.L."/>
            <person name="Cai Z.L."/>
            <person name="Qin H."/>
            <person name="Bao Y."/>
            <person name="Leung R.K.K."/>
            <person name="Ng P.K.S."/>
            <person name="Zou J."/>
            <person name="Zhong X.J."/>
            <person name="Ran P.X."/>
            <person name="Zhong N.S."/>
            <person name="Liu Z.G."/>
            <person name="Tsui S.K.W."/>
        </authorList>
    </citation>
    <scope>NUCLEOTIDE SEQUENCE</scope>
    <source>
        <strain evidence="2">Derf</strain>
        <tissue evidence="2">Whole organism</tissue>
    </source>
</reference>
<evidence type="ECO:0000256" key="1">
    <source>
        <dbReference type="SAM" id="Coils"/>
    </source>
</evidence>
<accession>A0A922I033</accession>
<sequence>MEQKIIDEFGEKTSLSAAFLKCFDHSLVKEATKLAWNLARLGIDLDQSKPFDPNVSEDILKQLDKLYCTLGQTTYSDEIEKLEKQSNDCDKMIEKLMKLKSKMEHFDDEKIAQEKRENIEKLNEELQKLDGSEKLSMIGNEKINEIELDFLLDEIAKNKQYRSQLQSLMDELDGFIDVDQNEITEIWLDERIKQLERKFRSFLPETLNGTISSSYMSLMAMKINKK</sequence>
<name>A0A922I033_DERFA</name>
<feature type="coiled-coil region" evidence="1">
    <location>
        <begin position="79"/>
        <end position="171"/>
    </location>
</feature>
<organism evidence="2 3">
    <name type="scientific">Dermatophagoides farinae</name>
    <name type="common">American house dust mite</name>
    <dbReference type="NCBI Taxonomy" id="6954"/>
    <lineage>
        <taxon>Eukaryota</taxon>
        <taxon>Metazoa</taxon>
        <taxon>Ecdysozoa</taxon>
        <taxon>Arthropoda</taxon>
        <taxon>Chelicerata</taxon>
        <taxon>Arachnida</taxon>
        <taxon>Acari</taxon>
        <taxon>Acariformes</taxon>
        <taxon>Sarcoptiformes</taxon>
        <taxon>Astigmata</taxon>
        <taxon>Psoroptidia</taxon>
        <taxon>Analgoidea</taxon>
        <taxon>Pyroglyphidae</taxon>
        <taxon>Dermatophagoidinae</taxon>
        <taxon>Dermatophagoides</taxon>
    </lineage>
</organism>
<comment type="caution">
    <text evidence="2">The sequence shown here is derived from an EMBL/GenBank/DDBJ whole genome shotgun (WGS) entry which is preliminary data.</text>
</comment>
<evidence type="ECO:0000313" key="3">
    <source>
        <dbReference type="Proteomes" id="UP000790347"/>
    </source>
</evidence>
<keyword evidence="1" id="KW-0175">Coiled coil</keyword>
<proteinExistence type="predicted"/>
<evidence type="ECO:0000313" key="2">
    <source>
        <dbReference type="EMBL" id="KAH9517054.1"/>
    </source>
</evidence>
<protein>
    <submittedName>
        <fullName evidence="2">Uncharacterized protein</fullName>
    </submittedName>
</protein>
<dbReference type="Proteomes" id="UP000790347">
    <property type="component" value="Unassembled WGS sequence"/>
</dbReference>
<dbReference type="AlphaFoldDB" id="A0A922I033"/>
<gene>
    <name evidence="2" type="ORF">DERF_007754</name>
</gene>
<keyword evidence="3" id="KW-1185">Reference proteome</keyword>
<reference evidence="2" key="2">
    <citation type="journal article" date="2022" name="Res Sq">
        <title>Comparative Genomics Reveals Insights into the Divergent Evolution of Astigmatic Mites and Household Pest Adaptations.</title>
        <authorList>
            <person name="Xiong Q."/>
            <person name="Wan A.T.-Y."/>
            <person name="Liu X.-Y."/>
            <person name="Fung C.S.-H."/>
            <person name="Xiao X."/>
            <person name="Malainual N."/>
            <person name="Hou J."/>
            <person name="Wang L."/>
            <person name="Wang M."/>
            <person name="Yang K."/>
            <person name="Cui Y."/>
            <person name="Leung E."/>
            <person name="Nong W."/>
            <person name="Shin S.-K."/>
            <person name="Au S."/>
            <person name="Jeong K.Y."/>
            <person name="Chew F.T."/>
            <person name="Hui J."/>
            <person name="Leung T.F."/>
            <person name="Tungtrongchitr A."/>
            <person name="Zhong N."/>
            <person name="Liu Z."/>
            <person name="Tsui S."/>
        </authorList>
    </citation>
    <scope>NUCLEOTIDE SEQUENCE</scope>
    <source>
        <strain evidence="2">Derf</strain>
        <tissue evidence="2">Whole organism</tissue>
    </source>
</reference>